<dbReference type="FunFam" id="1.10.1200.10:FF:000005">
    <property type="entry name" value="Nonribosomal peptide synthetase 1"/>
    <property type="match status" value="1"/>
</dbReference>
<dbReference type="SUPFAM" id="SSF56801">
    <property type="entry name" value="Acetyl-CoA synthetase-like"/>
    <property type="match status" value="1"/>
</dbReference>
<dbReference type="GO" id="GO:0016874">
    <property type="term" value="F:ligase activity"/>
    <property type="evidence" value="ECO:0007669"/>
    <property type="project" value="UniProtKB-KW"/>
</dbReference>
<dbReference type="InterPro" id="IPR009081">
    <property type="entry name" value="PP-bd_ACP"/>
</dbReference>
<evidence type="ECO:0000313" key="6">
    <source>
        <dbReference type="Proteomes" id="UP000738359"/>
    </source>
</evidence>
<dbReference type="PROSITE" id="PS00012">
    <property type="entry name" value="PHOSPHOPANTETHEINE"/>
    <property type="match status" value="1"/>
</dbReference>
<dbReference type="Gene3D" id="1.10.1200.10">
    <property type="entry name" value="ACP-like"/>
    <property type="match status" value="1"/>
</dbReference>
<dbReference type="InterPro" id="IPR006162">
    <property type="entry name" value="Ppantetheine_attach_site"/>
</dbReference>
<keyword evidence="6" id="KW-1185">Reference proteome</keyword>
<dbReference type="PANTHER" id="PTHR45527:SF1">
    <property type="entry name" value="FATTY ACID SYNTHASE"/>
    <property type="match status" value="1"/>
</dbReference>
<dbReference type="InterPro" id="IPR036736">
    <property type="entry name" value="ACP-like_sf"/>
</dbReference>
<dbReference type="GO" id="GO:0005737">
    <property type="term" value="C:cytoplasm"/>
    <property type="evidence" value="ECO:0007669"/>
    <property type="project" value="TreeGrafter"/>
</dbReference>
<dbReference type="PANTHER" id="PTHR45527">
    <property type="entry name" value="NONRIBOSOMAL PEPTIDE SYNTHETASE"/>
    <property type="match status" value="1"/>
</dbReference>
<comment type="caution">
    <text evidence="5">The sequence shown here is derived from an EMBL/GenBank/DDBJ whole genome shotgun (WGS) entry which is preliminary data.</text>
</comment>
<dbReference type="GO" id="GO:0044550">
    <property type="term" value="P:secondary metabolite biosynthetic process"/>
    <property type="evidence" value="ECO:0007669"/>
    <property type="project" value="TreeGrafter"/>
</dbReference>
<evidence type="ECO:0000259" key="4">
    <source>
        <dbReference type="PROSITE" id="PS50075"/>
    </source>
</evidence>
<dbReference type="SUPFAM" id="SSF52777">
    <property type="entry name" value="CoA-dependent acyltransferases"/>
    <property type="match status" value="1"/>
</dbReference>
<dbReference type="Pfam" id="PF00550">
    <property type="entry name" value="PP-binding"/>
    <property type="match status" value="1"/>
</dbReference>
<dbReference type="AlphaFoldDB" id="A0A9P6IPY9"/>
<dbReference type="OrthoDB" id="416786at2759"/>
<dbReference type="Gene3D" id="3.30.559.10">
    <property type="entry name" value="Chloramphenicol acetyltransferase-like domain"/>
    <property type="match status" value="1"/>
</dbReference>
<gene>
    <name evidence="5" type="ORF">BGZ70_005584</name>
</gene>
<dbReference type="Proteomes" id="UP000738359">
    <property type="component" value="Unassembled WGS sequence"/>
</dbReference>
<dbReference type="SUPFAM" id="SSF47336">
    <property type="entry name" value="ACP-like"/>
    <property type="match status" value="1"/>
</dbReference>
<name>A0A9P6IPY9_MORAP</name>
<dbReference type="PROSITE" id="PS50075">
    <property type="entry name" value="CARRIER"/>
    <property type="match status" value="1"/>
</dbReference>
<dbReference type="InterPro" id="IPR023213">
    <property type="entry name" value="CAT-like_dom_sf"/>
</dbReference>
<sequence>MARYLPDGNLVHMGRTDDQVKIRGFRIELGEIETRLHEHSLVSEAVVVALGEGSSKRLVAYVLMTGTEDNGEYMVPAAFVRLDKFPLTPNGKLDRRALPAPGDGDYARQEYEAPQGEVECALASIWTDLLNVERVSRHDNFFALGGHSLLAIQMISRLHQLGHSVAVRSLFESPSLSLLAQSVVHHRSIDIPRSLIMPGIIRITPEMLPLTDLSQTDIDRIVERVPGGMTNIQDIYALSPLQDGILFHHLMAKHGDPYLLFFSMSFDTRVLLDRYLEVTQRTVNRHDILRTAFVHKDLSTPAQVVLCDASLSITELELDLAAGPVAEQLKRMFDPQRYQMDLTQAPLLRFVIAQERDGSWVLVELLHHLIGDHSTLETMHLEIQAFYKGQ</sequence>
<keyword evidence="3" id="KW-0436">Ligase</keyword>
<dbReference type="Pfam" id="PF00668">
    <property type="entry name" value="Condensation"/>
    <property type="match status" value="1"/>
</dbReference>
<organism evidence="5 6">
    <name type="scientific">Mortierella alpina</name>
    <name type="common">Oleaginous fungus</name>
    <name type="synonym">Mortierella renispora</name>
    <dbReference type="NCBI Taxonomy" id="64518"/>
    <lineage>
        <taxon>Eukaryota</taxon>
        <taxon>Fungi</taxon>
        <taxon>Fungi incertae sedis</taxon>
        <taxon>Mucoromycota</taxon>
        <taxon>Mortierellomycotina</taxon>
        <taxon>Mortierellomycetes</taxon>
        <taxon>Mortierellales</taxon>
        <taxon>Mortierellaceae</taxon>
        <taxon>Mortierella</taxon>
    </lineage>
</organism>
<evidence type="ECO:0000256" key="1">
    <source>
        <dbReference type="ARBA" id="ARBA00022450"/>
    </source>
</evidence>
<dbReference type="InterPro" id="IPR045851">
    <property type="entry name" value="AMP-bd_C_sf"/>
</dbReference>
<keyword evidence="2" id="KW-0597">Phosphoprotein</keyword>
<reference evidence="5" key="1">
    <citation type="journal article" date="2020" name="Fungal Divers.">
        <title>Resolving the Mortierellaceae phylogeny through synthesis of multi-gene phylogenetics and phylogenomics.</title>
        <authorList>
            <person name="Vandepol N."/>
            <person name="Liber J."/>
            <person name="Desiro A."/>
            <person name="Na H."/>
            <person name="Kennedy M."/>
            <person name="Barry K."/>
            <person name="Grigoriev I.V."/>
            <person name="Miller A.N."/>
            <person name="O'Donnell K."/>
            <person name="Stajich J.E."/>
            <person name="Bonito G."/>
        </authorList>
    </citation>
    <scope>NUCLEOTIDE SEQUENCE</scope>
    <source>
        <strain evidence="5">CK1249</strain>
    </source>
</reference>
<dbReference type="GO" id="GO:0043041">
    <property type="term" value="P:amino acid activation for nonribosomal peptide biosynthetic process"/>
    <property type="evidence" value="ECO:0007669"/>
    <property type="project" value="TreeGrafter"/>
</dbReference>
<evidence type="ECO:0000256" key="3">
    <source>
        <dbReference type="ARBA" id="ARBA00022598"/>
    </source>
</evidence>
<feature type="non-terminal residue" evidence="5">
    <location>
        <position position="390"/>
    </location>
</feature>
<dbReference type="InterPro" id="IPR001242">
    <property type="entry name" value="Condensation_dom"/>
</dbReference>
<dbReference type="GO" id="GO:0031177">
    <property type="term" value="F:phosphopantetheine binding"/>
    <property type="evidence" value="ECO:0007669"/>
    <property type="project" value="TreeGrafter"/>
</dbReference>
<accession>A0A9P6IPY9</accession>
<feature type="domain" description="Carrier" evidence="4">
    <location>
        <begin position="113"/>
        <end position="187"/>
    </location>
</feature>
<dbReference type="Gene3D" id="3.30.300.30">
    <property type="match status" value="1"/>
</dbReference>
<protein>
    <recommendedName>
        <fullName evidence="4">Carrier domain-containing protein</fullName>
    </recommendedName>
</protein>
<dbReference type="EMBL" id="JAAAHY010002985">
    <property type="protein sequence ID" value="KAF9943679.1"/>
    <property type="molecule type" value="Genomic_DNA"/>
</dbReference>
<proteinExistence type="predicted"/>
<evidence type="ECO:0000313" key="5">
    <source>
        <dbReference type="EMBL" id="KAF9943679.1"/>
    </source>
</evidence>
<evidence type="ECO:0000256" key="2">
    <source>
        <dbReference type="ARBA" id="ARBA00022553"/>
    </source>
</evidence>
<keyword evidence="1" id="KW-0596">Phosphopantetheine</keyword>